<sequence>MDAVTTEVPTVWKRYAKQADCLDALQNISIKSPGPRCPADWEPHTYMCWPPSPPGVTVRLPCPPYDYLNPDEFVTRVCQENATWYVNETFDDKPYSNYYDCFLPRQGSAEENLRKWVNEKTVLILKALNAHRIPHLTLHSFDLFLLLASLLLCVILLTRRATRPTDKYKFLVLILAIISLIANHVTAMSIQAFYDSSNIIKCQIAKTIVSFTNIVFCQCLLGYVFLCMFIIMEYKIKRRYINAGFSVSIVLALALVLFEACLEILQHNSRYCGFGTLQTSYHWIITAPKFFIIACIFCIDSVAIYGIYYLGQPHLVKTGQQLALKVSTVCVLLMSVYNAVCEVMLVLLHAVAAMDHVTDSLEVYTHSYSALSASRGIVFVTLMCFLDPQSLALLPCACLHMFSHPEEAPPASPQRLVSEKKQSLYLQEEYAQQDDYEDNLQTIETGKQQRL</sequence>
<dbReference type="Pfam" id="PF02793">
    <property type="entry name" value="HRM"/>
    <property type="match status" value="1"/>
</dbReference>
<evidence type="ECO:0000256" key="1">
    <source>
        <dbReference type="SAM" id="Phobius"/>
    </source>
</evidence>
<protein>
    <submittedName>
        <fullName evidence="4 5">PDF receptor</fullName>
    </submittedName>
</protein>
<name>A0ABM0JHU1_APLCA</name>
<evidence type="ECO:0000313" key="7">
    <source>
        <dbReference type="RefSeq" id="XP_035824540.1"/>
    </source>
</evidence>
<evidence type="ECO:0000313" key="3">
    <source>
        <dbReference type="Proteomes" id="UP000694888"/>
    </source>
</evidence>
<keyword evidence="3" id="KW-1185">Reference proteome</keyword>
<dbReference type="InterPro" id="IPR050332">
    <property type="entry name" value="GPCR_2"/>
</dbReference>
<feature type="transmembrane region" description="Helical" evidence="1">
    <location>
        <begin position="243"/>
        <end position="265"/>
    </location>
</feature>
<dbReference type="RefSeq" id="XP_035824539.1">
    <property type="nucleotide sequence ID" value="XM_035968646.1"/>
</dbReference>
<keyword evidence="1" id="KW-0472">Membrane</keyword>
<dbReference type="Gene3D" id="4.10.1240.10">
    <property type="entry name" value="GPCR, family 2, extracellular hormone receptor domain"/>
    <property type="match status" value="1"/>
</dbReference>
<evidence type="ECO:0000313" key="5">
    <source>
        <dbReference type="RefSeq" id="XP_012935493.1"/>
    </source>
</evidence>
<feature type="transmembrane region" description="Helical" evidence="1">
    <location>
        <begin position="170"/>
        <end position="190"/>
    </location>
</feature>
<reference evidence="4 5" key="1">
    <citation type="submission" date="2025-05" db="UniProtKB">
        <authorList>
            <consortium name="RefSeq"/>
        </authorList>
    </citation>
    <scope>IDENTIFICATION</scope>
</reference>
<keyword evidence="1" id="KW-0812">Transmembrane</keyword>
<dbReference type="Proteomes" id="UP000694888">
    <property type="component" value="Unplaced"/>
</dbReference>
<feature type="transmembrane region" description="Helical" evidence="1">
    <location>
        <begin position="290"/>
        <end position="310"/>
    </location>
</feature>
<gene>
    <name evidence="4 5 6 7" type="primary">LOC101848953</name>
</gene>
<feature type="transmembrane region" description="Helical" evidence="1">
    <location>
        <begin position="136"/>
        <end position="158"/>
    </location>
</feature>
<evidence type="ECO:0000313" key="4">
    <source>
        <dbReference type="RefSeq" id="XP_005093980.1"/>
    </source>
</evidence>
<proteinExistence type="predicted"/>
<dbReference type="RefSeq" id="XP_035824540.1">
    <property type="nucleotide sequence ID" value="XM_035968647.1"/>
</dbReference>
<keyword evidence="1" id="KW-1133">Transmembrane helix</keyword>
<dbReference type="RefSeq" id="XP_012935493.1">
    <property type="nucleotide sequence ID" value="XM_013080039.2"/>
</dbReference>
<evidence type="ECO:0000259" key="2">
    <source>
        <dbReference type="PROSITE" id="PS50227"/>
    </source>
</evidence>
<dbReference type="SMART" id="SM00008">
    <property type="entry name" value="HormR"/>
    <property type="match status" value="1"/>
</dbReference>
<evidence type="ECO:0000313" key="6">
    <source>
        <dbReference type="RefSeq" id="XP_035824539.1"/>
    </source>
</evidence>
<dbReference type="InterPro" id="IPR001879">
    <property type="entry name" value="GPCR_2_extracellular_dom"/>
</dbReference>
<feature type="transmembrane region" description="Helical" evidence="1">
    <location>
        <begin position="210"/>
        <end position="231"/>
    </location>
</feature>
<dbReference type="InterPro" id="IPR036445">
    <property type="entry name" value="GPCR_2_extracell_dom_sf"/>
</dbReference>
<feature type="transmembrane region" description="Helical" evidence="1">
    <location>
        <begin position="322"/>
        <end position="348"/>
    </location>
</feature>
<feature type="domain" description="G-protein coupled receptors family 2 profile 1" evidence="2">
    <location>
        <begin position="20"/>
        <end position="105"/>
    </location>
</feature>
<dbReference type="PROSITE" id="PS50227">
    <property type="entry name" value="G_PROTEIN_RECEP_F2_3"/>
    <property type="match status" value="1"/>
</dbReference>
<accession>A0ABM0JHU1</accession>
<keyword evidence="4 5" id="KW-0675">Receptor</keyword>
<organism evidence="3 4">
    <name type="scientific">Aplysia californica</name>
    <name type="common">California sea hare</name>
    <dbReference type="NCBI Taxonomy" id="6500"/>
    <lineage>
        <taxon>Eukaryota</taxon>
        <taxon>Metazoa</taxon>
        <taxon>Spiralia</taxon>
        <taxon>Lophotrochozoa</taxon>
        <taxon>Mollusca</taxon>
        <taxon>Gastropoda</taxon>
        <taxon>Heterobranchia</taxon>
        <taxon>Euthyneura</taxon>
        <taxon>Tectipleura</taxon>
        <taxon>Aplysiida</taxon>
        <taxon>Aplysioidea</taxon>
        <taxon>Aplysiidae</taxon>
        <taxon>Aplysia</taxon>
    </lineage>
</organism>
<dbReference type="GeneID" id="101848953"/>
<dbReference type="PANTHER" id="PTHR45620">
    <property type="entry name" value="PDF RECEPTOR-LIKE PROTEIN-RELATED"/>
    <property type="match status" value="1"/>
</dbReference>
<dbReference type="SUPFAM" id="SSF111418">
    <property type="entry name" value="Hormone receptor domain"/>
    <property type="match status" value="1"/>
</dbReference>
<dbReference type="RefSeq" id="XP_005093980.1">
    <property type="nucleotide sequence ID" value="XM_005093923.3"/>
</dbReference>